<keyword evidence="4" id="KW-1185">Reference proteome</keyword>
<dbReference type="InterPro" id="IPR005112">
    <property type="entry name" value="dDENN_dom"/>
</dbReference>
<dbReference type="AlphaFoldDB" id="A0A504YGH3"/>
<dbReference type="STRING" id="46835.A0A504YGH3"/>
<dbReference type="SMART" id="SM00801">
    <property type="entry name" value="dDENN"/>
    <property type="match status" value="1"/>
</dbReference>
<dbReference type="OrthoDB" id="6142713at2759"/>
<protein>
    <submittedName>
        <fullName evidence="3">Myotubularin protein 13</fullName>
    </submittedName>
</protein>
<name>A0A504YGH3_FASGI</name>
<reference evidence="3 4" key="1">
    <citation type="submission" date="2019-04" db="EMBL/GenBank/DDBJ databases">
        <title>Annotation for the trematode Fasciola gigantica.</title>
        <authorList>
            <person name="Choi Y.-J."/>
        </authorList>
    </citation>
    <scope>NUCLEOTIDE SEQUENCE [LARGE SCALE GENOMIC DNA]</scope>
    <source>
        <strain evidence="3">Uganda_cow_1</strain>
    </source>
</reference>
<sequence length="195" mass="22249">MLRCSLCYSLISLSLSLSSYAPQINHEKCHQILSPELLTADHVYPPKPHGSMPDLVVQDKQLRAVFVRLFASLFSGYRSCLSITRIHPQPVIHFNQSLFIMLRTISSHNEFFERLLSSMRFQQFILERGPPFRVCDVFDEVCDAAQPPERQRTSNLGLMGTDDDEDVPCPIGGVRPALDERLSQKLLENVILIFF</sequence>
<evidence type="ECO:0000259" key="2">
    <source>
        <dbReference type="PROSITE" id="PS50211"/>
    </source>
</evidence>
<evidence type="ECO:0000256" key="1">
    <source>
        <dbReference type="SAM" id="SignalP"/>
    </source>
</evidence>
<feature type="domain" description="UDENN" evidence="2">
    <location>
        <begin position="1"/>
        <end position="135"/>
    </location>
</feature>
<dbReference type="PROSITE" id="PS50211">
    <property type="entry name" value="DENN"/>
    <property type="match status" value="1"/>
</dbReference>
<evidence type="ECO:0000313" key="4">
    <source>
        <dbReference type="Proteomes" id="UP000316759"/>
    </source>
</evidence>
<accession>A0A504YGH3</accession>
<dbReference type="EMBL" id="SUNJ01010545">
    <property type="protein sequence ID" value="TPP59566.1"/>
    <property type="molecule type" value="Genomic_DNA"/>
</dbReference>
<dbReference type="InterPro" id="IPR037516">
    <property type="entry name" value="Tripartite_DENN"/>
</dbReference>
<evidence type="ECO:0000313" key="3">
    <source>
        <dbReference type="EMBL" id="TPP59566.1"/>
    </source>
</evidence>
<feature type="signal peptide" evidence="1">
    <location>
        <begin position="1"/>
        <end position="21"/>
    </location>
</feature>
<feature type="chain" id="PRO_5021452808" evidence="1">
    <location>
        <begin position="22"/>
        <end position="195"/>
    </location>
</feature>
<comment type="caution">
    <text evidence="3">The sequence shown here is derived from an EMBL/GenBank/DDBJ whole genome shotgun (WGS) entry which is preliminary data.</text>
</comment>
<keyword evidence="1" id="KW-0732">Signal</keyword>
<organism evidence="3 4">
    <name type="scientific">Fasciola gigantica</name>
    <name type="common">Giant liver fluke</name>
    <dbReference type="NCBI Taxonomy" id="46835"/>
    <lineage>
        <taxon>Eukaryota</taxon>
        <taxon>Metazoa</taxon>
        <taxon>Spiralia</taxon>
        <taxon>Lophotrochozoa</taxon>
        <taxon>Platyhelminthes</taxon>
        <taxon>Trematoda</taxon>
        <taxon>Digenea</taxon>
        <taxon>Plagiorchiida</taxon>
        <taxon>Echinostomata</taxon>
        <taxon>Echinostomatoidea</taxon>
        <taxon>Fasciolidae</taxon>
        <taxon>Fasciola</taxon>
    </lineage>
</organism>
<proteinExistence type="predicted"/>
<dbReference type="Proteomes" id="UP000316759">
    <property type="component" value="Unassembled WGS sequence"/>
</dbReference>
<gene>
    <name evidence="3" type="ORF">FGIG_09834</name>
</gene>